<evidence type="ECO:0000256" key="1">
    <source>
        <dbReference type="ARBA" id="ARBA00010574"/>
    </source>
</evidence>
<dbReference type="InterPro" id="IPR043519">
    <property type="entry name" value="NT_sf"/>
</dbReference>
<dbReference type="eggNOG" id="COG0799">
    <property type="taxonomic scope" value="Bacteria"/>
</dbReference>
<dbReference type="HAMAP" id="MF_01477">
    <property type="entry name" value="Iojap_RsfS"/>
    <property type="match status" value="1"/>
</dbReference>
<keyword evidence="2" id="KW-0963">Cytoplasm</keyword>
<proteinExistence type="inferred from homology"/>
<dbReference type="SUPFAM" id="SSF81301">
    <property type="entry name" value="Nucleotidyltransferase"/>
    <property type="match status" value="1"/>
</dbReference>
<dbReference type="PATRIC" id="fig|1215343.11.peg.345"/>
<dbReference type="PANTHER" id="PTHR21043:SF0">
    <property type="entry name" value="MITOCHONDRIAL ASSEMBLY OF RIBOSOMAL LARGE SUBUNIT PROTEIN 1"/>
    <property type="match status" value="1"/>
</dbReference>
<dbReference type="GO" id="GO:0043023">
    <property type="term" value="F:ribosomal large subunit binding"/>
    <property type="evidence" value="ECO:0007669"/>
    <property type="project" value="TreeGrafter"/>
</dbReference>
<dbReference type="GO" id="GO:0090071">
    <property type="term" value="P:negative regulation of ribosome biogenesis"/>
    <property type="evidence" value="ECO:0007669"/>
    <property type="project" value="UniProtKB-UniRule"/>
</dbReference>
<evidence type="ECO:0000313" key="3">
    <source>
        <dbReference type="EMBL" id="AGA64329.1"/>
    </source>
</evidence>
<comment type="function">
    <text evidence="2">Functions as a ribosomal silencing factor. Interacts with ribosomal protein uL14 (rplN), blocking formation of intersubunit bridge B8. Prevents association of the 30S and 50S ribosomal subunits and the formation of functional ribosomes, thus repressing translation.</text>
</comment>
<dbReference type="EMBL" id="CP003789">
    <property type="protein sequence ID" value="AGA64329.1"/>
    <property type="molecule type" value="Genomic_DNA"/>
</dbReference>
<dbReference type="PANTHER" id="PTHR21043">
    <property type="entry name" value="IOJAP SUPERFAMILY ORTHOLOG"/>
    <property type="match status" value="1"/>
</dbReference>
<dbReference type="Gene3D" id="3.30.460.10">
    <property type="entry name" value="Beta Polymerase, domain 2"/>
    <property type="match status" value="1"/>
</dbReference>
<gene>
    <name evidence="2" type="primary">rsfS</name>
    <name evidence="3" type="ordered locus">B488_03360</name>
</gene>
<dbReference type="HOGENOM" id="CLU_092688_6_1_5"/>
<dbReference type="GO" id="GO:0042256">
    <property type="term" value="P:cytosolic ribosome assembly"/>
    <property type="evidence" value="ECO:0007669"/>
    <property type="project" value="UniProtKB-UniRule"/>
</dbReference>
<dbReference type="GO" id="GO:0017148">
    <property type="term" value="P:negative regulation of translation"/>
    <property type="evidence" value="ECO:0007669"/>
    <property type="project" value="UniProtKB-UniRule"/>
</dbReference>
<organism evidence="3 4">
    <name type="scientific">Liberibacter crescens (strain BT-1)</name>
    <dbReference type="NCBI Taxonomy" id="1215343"/>
    <lineage>
        <taxon>Bacteria</taxon>
        <taxon>Pseudomonadati</taxon>
        <taxon>Pseudomonadota</taxon>
        <taxon>Alphaproteobacteria</taxon>
        <taxon>Hyphomicrobiales</taxon>
        <taxon>Rhizobiaceae</taxon>
        <taxon>Liberibacter</taxon>
    </lineage>
</organism>
<protein>
    <recommendedName>
        <fullName evidence="2">Ribosomal silencing factor RsfS</fullName>
    </recommendedName>
</protein>
<sequence>MKISSLFCLDAVIKSLENSKAEDIVKIKLICGFLCDYMVIVSGRSDRHILSITDNLVSYLKDEGIKVFGVEGQQAANWIVVDVGDIVVHIFRPETRELYDLESLWKKALE</sequence>
<comment type="similarity">
    <text evidence="1 2">Belongs to the Iojap/RsfS family.</text>
</comment>
<dbReference type="InterPro" id="IPR004394">
    <property type="entry name" value="Iojap/RsfS/C7orf30"/>
</dbReference>
<comment type="subcellular location">
    <subcellularLocation>
        <location evidence="2">Cytoplasm</location>
    </subcellularLocation>
</comment>
<keyword evidence="4" id="KW-1185">Reference proteome</keyword>
<dbReference type="AlphaFoldDB" id="L0ES52"/>
<dbReference type="Proteomes" id="UP000010799">
    <property type="component" value="Chromosome"/>
</dbReference>
<reference evidence="3 4" key="1">
    <citation type="journal article" date="2012" name="Stand. Genomic Sci.">
        <title>Complete genome sequence of Liberibacter crescens BT-1.</title>
        <authorList>
            <person name="Leonard M.T."/>
            <person name="Fagen J.R."/>
            <person name="Davis-Richardson A.G."/>
            <person name="Davis M.J."/>
            <person name="Triplett E.W."/>
        </authorList>
    </citation>
    <scope>NUCLEOTIDE SEQUENCE [LARGE SCALE GENOMIC DNA]</scope>
    <source>
        <strain evidence="3 4">BT-1</strain>
    </source>
</reference>
<dbReference type="NCBIfam" id="TIGR00090">
    <property type="entry name" value="rsfS_iojap_ybeB"/>
    <property type="match status" value="1"/>
</dbReference>
<name>L0ES52_LIBCB</name>
<dbReference type="STRING" id="1215343.B488_03360"/>
<dbReference type="GO" id="GO:0005737">
    <property type="term" value="C:cytoplasm"/>
    <property type="evidence" value="ECO:0007669"/>
    <property type="project" value="UniProtKB-SubCell"/>
</dbReference>
<dbReference type="RefSeq" id="WP_015272756.1">
    <property type="nucleotide sequence ID" value="NC_019907.1"/>
</dbReference>
<dbReference type="KEGG" id="lcc:B488_03360"/>
<comment type="subunit">
    <text evidence="2">Interacts with ribosomal protein uL14 (rplN).</text>
</comment>
<accession>L0ES52</accession>
<dbReference type="Pfam" id="PF02410">
    <property type="entry name" value="RsfS"/>
    <property type="match status" value="1"/>
</dbReference>
<evidence type="ECO:0000256" key="2">
    <source>
        <dbReference type="HAMAP-Rule" id="MF_01477"/>
    </source>
</evidence>
<keyword evidence="2" id="KW-0810">Translation regulation</keyword>
<evidence type="ECO:0000313" key="4">
    <source>
        <dbReference type="Proteomes" id="UP000010799"/>
    </source>
</evidence>
<keyword evidence="2" id="KW-0678">Repressor</keyword>